<dbReference type="InterPro" id="IPR050863">
    <property type="entry name" value="CenT-Element_Derived"/>
</dbReference>
<dbReference type="KEGG" id="ptrr:90957835"/>
<evidence type="ECO:0000313" key="5">
    <source>
        <dbReference type="Proteomes" id="UP000245464"/>
    </source>
</evidence>
<evidence type="ECO:0000313" key="4">
    <source>
        <dbReference type="EMBL" id="KAF7567694.1"/>
    </source>
</evidence>
<evidence type="ECO:0000256" key="2">
    <source>
        <dbReference type="SAM" id="MobiDB-lite"/>
    </source>
</evidence>
<comment type="caution">
    <text evidence="4">The sequence shown here is derived from an EMBL/GenBank/DDBJ whole genome shotgun (WGS) entry which is preliminary data.</text>
</comment>
<dbReference type="GO" id="GO:0003677">
    <property type="term" value="F:DNA binding"/>
    <property type="evidence" value="ECO:0007669"/>
    <property type="project" value="UniProtKB-KW"/>
</dbReference>
<dbReference type="InterPro" id="IPR004875">
    <property type="entry name" value="DDE_SF_endonuclease_dom"/>
</dbReference>
<evidence type="ECO:0000256" key="1">
    <source>
        <dbReference type="ARBA" id="ARBA00023125"/>
    </source>
</evidence>
<dbReference type="PANTHER" id="PTHR19303:SF74">
    <property type="entry name" value="POGO TRANSPOSABLE ELEMENT WITH KRAB DOMAIN"/>
    <property type="match status" value="1"/>
</dbReference>
<protein>
    <submittedName>
        <fullName evidence="4">Trichoplein multi-domain protein</fullName>
    </submittedName>
</protein>
<dbReference type="GO" id="GO:0005634">
    <property type="term" value="C:nucleus"/>
    <property type="evidence" value="ECO:0007669"/>
    <property type="project" value="TreeGrafter"/>
</dbReference>
<dbReference type="GeneID" id="90957835"/>
<sequence length="585" mass="66824">MAAIDAALAALESLEPGQDFEYSAYAKKYGCSRTTLSRRHRKVQEARTTKLANGRLLNTVQEQQLVQYIKNLCARGLPPSRPMIRNFASDIAKKPVGKNWVDRFVKRHSIDLISHWATGLDRNRFKADNAFMYSLYFELIKQKIEQYNIDSRYIYNMDEKGFLIGILSKMKRVFSRHQYESGKMKHMLQDGNREWITTLACICADGSALTPALIYQAQSGNIQDTWLQDFEPKKHRAFFTSSPSGWTSNEIGLAWLKQVFDRETKAKARSSYRLLILDGHGSHVTMDFISYCDQNKILLAIYPPHSTHTLQPLDVVMFAPLAAAYKAELASFLNISQGLSSITKRDFYRLFNAAWTSSFTETLVIKAFAATGLHPFKPDAVDDVYDTKSKKLSQTIHTISVKNTLLQHENNQLKEALANEKKRRQRGKALLLLPPENSNGGAQFWSPTKVEQARQRQEQKDLEEQAAQYQKTETMKLREQQKLAKAQQLEERRLNRVVAKEKRDHEAEQKRLACKEDQMARQLKKQLQNDLKLSQKGKRRSLKLQVAVQSVEVDGEPAAGGVEELVVMATSRSGRQIKPTHKVIT</sequence>
<accession>A0A834RQ59</accession>
<dbReference type="PANTHER" id="PTHR19303">
    <property type="entry name" value="TRANSPOSON"/>
    <property type="match status" value="1"/>
</dbReference>
<dbReference type="EMBL" id="NQIK02000008">
    <property type="protein sequence ID" value="KAF7567694.1"/>
    <property type="molecule type" value="Genomic_DNA"/>
</dbReference>
<dbReference type="RefSeq" id="XP_065960525.1">
    <property type="nucleotide sequence ID" value="XM_066109603.1"/>
</dbReference>
<dbReference type="InterPro" id="IPR006600">
    <property type="entry name" value="HTH_CenpB_DNA-bd_dom"/>
</dbReference>
<proteinExistence type="predicted"/>
<reference evidence="4" key="1">
    <citation type="journal article" date="2018" name="BMC Genomics">
        <title>Comparative genomics of the wheat fungal pathogen Pyrenophora tritici-repentis reveals chromosomal variations and genome plasticity.</title>
        <authorList>
            <person name="Moolhuijzen P."/>
            <person name="See P.T."/>
            <person name="Hane J.K."/>
            <person name="Shi G."/>
            <person name="Liu Z."/>
            <person name="Oliver R.P."/>
            <person name="Moffat C.S."/>
        </authorList>
    </citation>
    <scope>NUCLEOTIDE SEQUENCE [LARGE SCALE GENOMIC DNA]</scope>
    <source>
        <strain evidence="4">M4</strain>
    </source>
</reference>
<dbReference type="AlphaFoldDB" id="A0A834RQ59"/>
<keyword evidence="1" id="KW-0238">DNA-binding</keyword>
<dbReference type="PROSITE" id="PS51253">
    <property type="entry name" value="HTH_CENPB"/>
    <property type="match status" value="1"/>
</dbReference>
<gene>
    <name evidence="4" type="ORF">PtrM4_142850</name>
</gene>
<feature type="domain" description="HTH CENPB-type" evidence="3">
    <location>
        <begin position="49"/>
        <end position="114"/>
    </location>
</feature>
<dbReference type="Proteomes" id="UP000245464">
    <property type="component" value="Chromosome 8"/>
</dbReference>
<organism evidence="4 5">
    <name type="scientific">Pyrenophora tritici-repentis</name>
    <dbReference type="NCBI Taxonomy" id="45151"/>
    <lineage>
        <taxon>Eukaryota</taxon>
        <taxon>Fungi</taxon>
        <taxon>Dikarya</taxon>
        <taxon>Ascomycota</taxon>
        <taxon>Pezizomycotina</taxon>
        <taxon>Dothideomycetes</taxon>
        <taxon>Pleosporomycetidae</taxon>
        <taxon>Pleosporales</taxon>
        <taxon>Pleosporineae</taxon>
        <taxon>Pleosporaceae</taxon>
        <taxon>Pyrenophora</taxon>
    </lineage>
</organism>
<name>A0A834RQ59_9PLEO</name>
<feature type="region of interest" description="Disordered" evidence="2">
    <location>
        <begin position="432"/>
        <end position="465"/>
    </location>
</feature>
<dbReference type="SMART" id="SM00674">
    <property type="entry name" value="CENPB"/>
    <property type="match status" value="1"/>
</dbReference>
<feature type="compositionally biased region" description="Basic and acidic residues" evidence="2">
    <location>
        <begin position="451"/>
        <end position="463"/>
    </location>
</feature>
<dbReference type="Pfam" id="PF03221">
    <property type="entry name" value="HTH_Tnp_Tc5"/>
    <property type="match status" value="1"/>
</dbReference>
<evidence type="ECO:0000259" key="3">
    <source>
        <dbReference type="PROSITE" id="PS51253"/>
    </source>
</evidence>
<dbReference type="Pfam" id="PF03184">
    <property type="entry name" value="DDE_1"/>
    <property type="match status" value="1"/>
</dbReference>